<dbReference type="PATRIC" id="fig|219572.3.peg.3897"/>
<gene>
    <name evidence="1" type="ORF">A7J50_3788</name>
</gene>
<dbReference type="Proteomes" id="UP000077829">
    <property type="component" value="Chromosome"/>
</dbReference>
<organism evidence="1 2">
    <name type="scientific">Pseudomonas antarctica</name>
    <dbReference type="NCBI Taxonomy" id="219572"/>
    <lineage>
        <taxon>Bacteria</taxon>
        <taxon>Pseudomonadati</taxon>
        <taxon>Pseudomonadota</taxon>
        <taxon>Gammaproteobacteria</taxon>
        <taxon>Pseudomonadales</taxon>
        <taxon>Pseudomonadaceae</taxon>
        <taxon>Pseudomonas</taxon>
    </lineage>
</organism>
<dbReference type="AlphaFoldDB" id="A0A172Z470"/>
<accession>A0A172Z470</accession>
<dbReference type="EMBL" id="CP015600">
    <property type="protein sequence ID" value="ANF87161.1"/>
    <property type="molecule type" value="Genomic_DNA"/>
</dbReference>
<reference evidence="1 2" key="1">
    <citation type="submission" date="2016-05" db="EMBL/GenBank/DDBJ databases">
        <title>Complete genome sequence of Pseudomonas antarctica PAMC 27494.</title>
        <authorList>
            <person name="Lee J."/>
        </authorList>
    </citation>
    <scope>NUCLEOTIDE SEQUENCE [LARGE SCALE GENOMIC DNA]</scope>
    <source>
        <strain evidence="1 2">PAMC 27494</strain>
    </source>
</reference>
<dbReference type="RefSeq" id="WP_064453186.1">
    <property type="nucleotide sequence ID" value="NZ_CP015600.1"/>
</dbReference>
<protein>
    <submittedName>
        <fullName evidence="1">Uncharacterized protein</fullName>
    </submittedName>
</protein>
<name>A0A172Z470_9PSED</name>
<dbReference type="STRING" id="219572.A7J50_3788"/>
<evidence type="ECO:0000313" key="2">
    <source>
        <dbReference type="Proteomes" id="UP000077829"/>
    </source>
</evidence>
<sequence>MTAEIHQFPASRSLHNRRVAGEQAKRNEIAEYLRTVAKWIQADDVKSEPTAVLLVLSGKDGDEVVWKGYQDNADVSLRDAGRAADSQVNTLFRRRGGNFHDRRKP</sequence>
<evidence type="ECO:0000313" key="1">
    <source>
        <dbReference type="EMBL" id="ANF87161.1"/>
    </source>
</evidence>
<dbReference type="KEGG" id="panr:A7J50_3788"/>
<proteinExistence type="predicted"/>